<organism evidence="4">
    <name type="scientific">Camptosema ellipticum</name>
    <dbReference type="NCBI Taxonomy" id="644008"/>
    <lineage>
        <taxon>Eukaryota</taxon>
        <taxon>Viridiplantae</taxon>
        <taxon>Streptophyta</taxon>
        <taxon>Embryophyta</taxon>
        <taxon>Tracheophyta</taxon>
        <taxon>Spermatophyta</taxon>
        <taxon>Magnoliopsida</taxon>
        <taxon>eudicotyledons</taxon>
        <taxon>Gunneridae</taxon>
        <taxon>Pentapetalae</taxon>
        <taxon>rosids</taxon>
        <taxon>fabids</taxon>
        <taxon>Fabales</taxon>
        <taxon>Fabaceae</taxon>
        <taxon>Papilionoideae</taxon>
        <taxon>50 kb inversion clade</taxon>
        <taxon>NPAAA clade</taxon>
        <taxon>indigoferoid/millettioid clade</taxon>
        <taxon>Phaseoleae</taxon>
        <taxon>Camptosema</taxon>
    </lineage>
</organism>
<keyword evidence="2" id="KW-0430">Lectin</keyword>
<dbReference type="InterPro" id="IPR016363">
    <property type="entry name" value="L-lectin"/>
</dbReference>
<dbReference type="InterPro" id="IPR013320">
    <property type="entry name" value="ConA-like_dom_sf"/>
</dbReference>
<dbReference type="PANTHER" id="PTHR32401:SF49">
    <property type="entry name" value="OS10G0129200 PROTEIN"/>
    <property type="match status" value="1"/>
</dbReference>
<feature type="domain" description="Legume lectin" evidence="3">
    <location>
        <begin position="20"/>
        <end position="252"/>
    </location>
</feature>
<dbReference type="InterPro" id="IPR001220">
    <property type="entry name" value="Legume_lectin_dom"/>
</dbReference>
<dbReference type="PIRSF" id="PIRSF002690">
    <property type="entry name" value="L-type_lectin_plant"/>
    <property type="match status" value="1"/>
</dbReference>
<feature type="non-terminal residue" evidence="4">
    <location>
        <position position="1"/>
    </location>
</feature>
<comment type="similarity">
    <text evidence="1">Belongs to the leguminous lectin family.</text>
</comment>
<dbReference type="SUPFAM" id="SSF49899">
    <property type="entry name" value="Concanavalin A-like lectins/glucanases"/>
    <property type="match status" value="1"/>
</dbReference>
<accession>C7ACD0</accession>
<dbReference type="CDD" id="cd06899">
    <property type="entry name" value="lectin_legume_LecRK_Arcelin_ConA"/>
    <property type="match status" value="1"/>
</dbReference>
<evidence type="ECO:0000313" key="4">
    <source>
        <dbReference type="EMBL" id="ACQ83463.1"/>
    </source>
</evidence>
<dbReference type="SMR" id="C7ACD0"/>
<dbReference type="InterPro" id="IPR050258">
    <property type="entry name" value="Leguminous_Lectin"/>
</dbReference>
<dbReference type="Pfam" id="PF00139">
    <property type="entry name" value="Lectin_legB"/>
    <property type="match status" value="1"/>
</dbReference>
<sequence>SIFTTTSVLLAGKANSAIVTSFNYTSFSSSSHIKLQGNAAIQGNGLLALTSDKNPSSNIGRVLYSSPVTIWDEATGNVAGFVSSITFRLEDVSEYVPADGIVFFLAPQDTQIPSGSTGGYLGVVNPKDAFNNFVGVEFDDYSNAWDPSYPHIGIDVNSLISLQTAKWNRKSGSLVKAAIMYDCHAKTLSVAVENDGQIITVAQMVDLKAVLPSKVVVGLSASTSSGGIQRHDVYSWAFNSRLDTDPSNSKENMNMASSK</sequence>
<evidence type="ECO:0000256" key="2">
    <source>
        <dbReference type="ARBA" id="ARBA00022734"/>
    </source>
</evidence>
<evidence type="ECO:0000256" key="1">
    <source>
        <dbReference type="ARBA" id="ARBA00007606"/>
    </source>
</evidence>
<dbReference type="AlphaFoldDB" id="C7ACD0"/>
<evidence type="ECO:0000259" key="3">
    <source>
        <dbReference type="Pfam" id="PF00139"/>
    </source>
</evidence>
<proteinExistence type="evidence at transcript level"/>
<dbReference type="PANTHER" id="PTHR32401">
    <property type="entry name" value="CONCANAVALIN A-LIKE LECTIN FAMILY PROTEIN"/>
    <property type="match status" value="1"/>
</dbReference>
<dbReference type="GO" id="GO:0030246">
    <property type="term" value="F:carbohydrate binding"/>
    <property type="evidence" value="ECO:0007669"/>
    <property type="project" value="UniProtKB-KW"/>
</dbReference>
<reference evidence="4" key="1">
    <citation type="submission" date="2008-10" db="EMBL/GenBank/DDBJ databases">
        <title>Isolation, characterization, structural and functional analysis of camptosemin, a tetrameric lectin of Camptosema ellipticum.</title>
        <authorList>
            <person name="Goto L.S."/>
            <person name="Batista F.A.H."/>
            <person name="Garcia W."/>
            <person name="Moraes D.I."/>
            <person name="Neto M.O."/>
            <person name="Polikarpov I."/>
            <person name="Cominetti M.R."/>
            <person name="Selistre-de-Araujo H.S."/>
            <person name="Beltramini L.M."/>
            <person name="Araujo A.P.U."/>
        </authorList>
    </citation>
    <scope>NUCLEOTIDE SEQUENCE</scope>
    <source>
        <tissue evidence="4">Seed</tissue>
    </source>
</reference>
<dbReference type="EMBL" id="FJ392648">
    <property type="protein sequence ID" value="ACQ83463.1"/>
    <property type="molecule type" value="mRNA"/>
</dbReference>
<dbReference type="Gene3D" id="2.60.120.200">
    <property type="match status" value="1"/>
</dbReference>
<protein>
    <submittedName>
        <fullName evidence="4">Camptosemin preprotein</fullName>
    </submittedName>
</protein>
<name>C7ACD0_9FABA</name>